<reference evidence="2 3" key="1">
    <citation type="journal article" date="2018" name="Sci. Rep.">
        <title>Genomic signatures of local adaptation to the degree of environmental predictability in rotifers.</title>
        <authorList>
            <person name="Franch-Gras L."/>
            <person name="Hahn C."/>
            <person name="Garcia-Roger E.M."/>
            <person name="Carmona M.J."/>
            <person name="Serra M."/>
            <person name="Gomez A."/>
        </authorList>
    </citation>
    <scope>NUCLEOTIDE SEQUENCE [LARGE SCALE GENOMIC DNA]</scope>
    <source>
        <strain evidence="2">HYR1</strain>
    </source>
</reference>
<keyword evidence="1" id="KW-0472">Membrane</keyword>
<protein>
    <submittedName>
        <fullName evidence="2">Uncharacterized protein</fullName>
    </submittedName>
</protein>
<evidence type="ECO:0000313" key="2">
    <source>
        <dbReference type="EMBL" id="RNA22435.1"/>
    </source>
</evidence>
<sequence>MKYFDQNWKIVDLQKDRTRSLVYICFLIIALAVDQKYKEMLLEYNKDPIAAKAKEGRKANGKKCLESNKNILYISIFDKLHHKAAEEPQPKFNGAAAVFQFPQRVEQLLMEERSNCCKRVEQHSKA</sequence>
<accession>A0A3M7RGQ7</accession>
<keyword evidence="1" id="KW-1133">Transmembrane helix</keyword>
<dbReference type="AlphaFoldDB" id="A0A3M7RGQ7"/>
<feature type="transmembrane region" description="Helical" evidence="1">
    <location>
        <begin position="20"/>
        <end position="37"/>
    </location>
</feature>
<keyword evidence="3" id="KW-1185">Reference proteome</keyword>
<organism evidence="2 3">
    <name type="scientific">Brachionus plicatilis</name>
    <name type="common">Marine rotifer</name>
    <name type="synonym">Brachionus muelleri</name>
    <dbReference type="NCBI Taxonomy" id="10195"/>
    <lineage>
        <taxon>Eukaryota</taxon>
        <taxon>Metazoa</taxon>
        <taxon>Spiralia</taxon>
        <taxon>Gnathifera</taxon>
        <taxon>Rotifera</taxon>
        <taxon>Eurotatoria</taxon>
        <taxon>Monogononta</taxon>
        <taxon>Pseudotrocha</taxon>
        <taxon>Ploima</taxon>
        <taxon>Brachionidae</taxon>
        <taxon>Brachionus</taxon>
    </lineage>
</organism>
<proteinExistence type="predicted"/>
<evidence type="ECO:0000313" key="3">
    <source>
        <dbReference type="Proteomes" id="UP000276133"/>
    </source>
</evidence>
<name>A0A3M7RGQ7_BRAPC</name>
<evidence type="ECO:0000256" key="1">
    <source>
        <dbReference type="SAM" id="Phobius"/>
    </source>
</evidence>
<feature type="non-terminal residue" evidence="2">
    <location>
        <position position="126"/>
    </location>
</feature>
<gene>
    <name evidence="2" type="ORF">BpHYR1_020342</name>
</gene>
<comment type="caution">
    <text evidence="2">The sequence shown here is derived from an EMBL/GenBank/DDBJ whole genome shotgun (WGS) entry which is preliminary data.</text>
</comment>
<keyword evidence="1" id="KW-0812">Transmembrane</keyword>
<dbReference type="Proteomes" id="UP000276133">
    <property type="component" value="Unassembled WGS sequence"/>
</dbReference>
<dbReference type="EMBL" id="REGN01003453">
    <property type="protein sequence ID" value="RNA22435.1"/>
    <property type="molecule type" value="Genomic_DNA"/>
</dbReference>